<organism evidence="2 3">
    <name type="scientific">Elliptochloris bilobata</name>
    <dbReference type="NCBI Taxonomy" id="381761"/>
    <lineage>
        <taxon>Eukaryota</taxon>
        <taxon>Viridiplantae</taxon>
        <taxon>Chlorophyta</taxon>
        <taxon>core chlorophytes</taxon>
        <taxon>Trebouxiophyceae</taxon>
        <taxon>Trebouxiophyceae incertae sedis</taxon>
        <taxon>Elliptochloris clade</taxon>
        <taxon>Elliptochloris</taxon>
    </lineage>
</organism>
<dbReference type="InterPro" id="IPR032675">
    <property type="entry name" value="LRR_dom_sf"/>
</dbReference>
<dbReference type="GO" id="GO:0005930">
    <property type="term" value="C:axoneme"/>
    <property type="evidence" value="ECO:0007669"/>
    <property type="project" value="UniProtKB-SubCell"/>
</dbReference>
<name>A0AAW1RW76_9CHLO</name>
<dbReference type="AlphaFoldDB" id="A0AAW1RW76"/>
<evidence type="ECO:0000313" key="2">
    <source>
        <dbReference type="EMBL" id="KAK9838184.1"/>
    </source>
</evidence>
<proteinExistence type="predicted"/>
<comment type="subcellular location">
    <subcellularLocation>
        <location evidence="1">Cytoplasm</location>
        <location evidence="1">Cytoskeleton</location>
        <location evidence="1">Cilium axoneme</location>
    </subcellularLocation>
</comment>
<dbReference type="Gene3D" id="3.80.10.10">
    <property type="entry name" value="Ribonuclease Inhibitor"/>
    <property type="match status" value="1"/>
</dbReference>
<evidence type="ECO:0000256" key="1">
    <source>
        <dbReference type="ARBA" id="ARBA00004430"/>
    </source>
</evidence>
<evidence type="ECO:0000313" key="3">
    <source>
        <dbReference type="Proteomes" id="UP001445335"/>
    </source>
</evidence>
<dbReference type="SUPFAM" id="SSF52047">
    <property type="entry name" value="RNI-like"/>
    <property type="match status" value="1"/>
</dbReference>
<sequence>MGSMTQGYNYWGGLPVSVLAGILEGLSWRDGCRAAAASRVFLEAGRSQRVLTFDGVDTEDKVNSMLWWLESVAPDDVAAIYVPHTRRFSVFGLLGAFGGVPLEPPSEPTLRLQKPGPLDSERWGLPYRRSTAWGPVLGRLRNLTSLCARSAIALASVDDLRLLPPSLQHLEIAVLSPADGRVRDIGEAVAHLAALRTLRLRGNMRRLTIREAAFVAGPLHRLEELDLLHVDYASAAKGESLFIFAMIHNSTHEDFARGPGPFHEFFRPDSELLSCAAPSRGGSNGASADAPACGGAAALRRLRIQQTWGGQVDNSVLDEYQLARLAAACPHLESLAVAGAGLPRSLSRLRRLQRLAFSAREDVSLPHLPNNLTELILHADCKGCNGQILDLWSIAHRAPRLARLFIAVPTCAIAGYANSLVTSALWARDGPVVRIETSITNFDPQLYGQARCTGPCAVFSAEVGTHSVDVFIKPAPSFVDQVVSPVSVGLQFCGRGCGGSTGRGKRPMWRGWRGFEWDPLDMAGHEHGPSGLEWMIRWDNLGGH</sequence>
<dbReference type="EMBL" id="JALJOU010000020">
    <property type="protein sequence ID" value="KAK9838184.1"/>
    <property type="molecule type" value="Genomic_DNA"/>
</dbReference>
<keyword evidence="3" id="KW-1185">Reference proteome</keyword>
<dbReference type="Proteomes" id="UP001445335">
    <property type="component" value="Unassembled WGS sequence"/>
</dbReference>
<gene>
    <name evidence="2" type="ORF">WJX81_007304</name>
</gene>
<reference evidence="2 3" key="1">
    <citation type="journal article" date="2024" name="Nat. Commun.">
        <title>Phylogenomics reveals the evolutionary origins of lichenization in chlorophyte algae.</title>
        <authorList>
            <person name="Puginier C."/>
            <person name="Libourel C."/>
            <person name="Otte J."/>
            <person name="Skaloud P."/>
            <person name="Haon M."/>
            <person name="Grisel S."/>
            <person name="Petersen M."/>
            <person name="Berrin J.G."/>
            <person name="Delaux P.M."/>
            <person name="Dal Grande F."/>
            <person name="Keller J."/>
        </authorList>
    </citation>
    <scope>NUCLEOTIDE SEQUENCE [LARGE SCALE GENOMIC DNA]</scope>
    <source>
        <strain evidence="2 3">SAG 245.80</strain>
    </source>
</reference>
<comment type="caution">
    <text evidence="2">The sequence shown here is derived from an EMBL/GenBank/DDBJ whole genome shotgun (WGS) entry which is preliminary data.</text>
</comment>
<accession>A0AAW1RW76</accession>
<protein>
    <submittedName>
        <fullName evidence="2">Uncharacterized protein</fullName>
    </submittedName>
</protein>